<evidence type="ECO:0000313" key="3">
    <source>
        <dbReference type="EMBL" id="CAG5849949.1"/>
    </source>
</evidence>
<evidence type="ECO:0000256" key="2">
    <source>
        <dbReference type="SAM" id="MobiDB-lite"/>
    </source>
</evidence>
<feature type="coiled-coil region" evidence="1">
    <location>
        <begin position="42"/>
        <end position="130"/>
    </location>
</feature>
<keyword evidence="1" id="KW-0175">Coiled coil</keyword>
<dbReference type="InterPro" id="IPR051147">
    <property type="entry name" value="CFAP_domain-containing"/>
</dbReference>
<proteinExistence type="predicted"/>
<evidence type="ECO:0000313" key="4">
    <source>
        <dbReference type="Proteomes" id="UP000677803"/>
    </source>
</evidence>
<feature type="region of interest" description="Disordered" evidence="2">
    <location>
        <begin position="1"/>
        <end position="24"/>
    </location>
</feature>
<dbReference type="Proteomes" id="UP000677803">
    <property type="component" value="Unassembled WGS sequence"/>
</dbReference>
<comment type="caution">
    <text evidence="3">The sequence shown here is derived from an EMBL/GenBank/DDBJ whole genome shotgun (WGS) entry which is preliminary data.</text>
</comment>
<protein>
    <submittedName>
        <fullName evidence="3">(Atlantic silverside) hypothetical protein</fullName>
    </submittedName>
</protein>
<reference evidence="3" key="1">
    <citation type="submission" date="2021-05" db="EMBL/GenBank/DDBJ databases">
        <authorList>
            <person name="Tigano A."/>
        </authorList>
    </citation>
    <scope>NUCLEOTIDE SEQUENCE</scope>
</reference>
<feature type="coiled-coil region" evidence="1">
    <location>
        <begin position="174"/>
        <end position="219"/>
    </location>
</feature>
<dbReference type="PANTHER" id="PTHR21683">
    <property type="entry name" value="COILED-COIL DOMAIN-CONTAINING PROTEIN 42 LIKE-2-LIKE-RELATED"/>
    <property type="match status" value="1"/>
</dbReference>
<dbReference type="OrthoDB" id="10264298at2759"/>
<keyword evidence="4" id="KW-1185">Reference proteome</keyword>
<gene>
    <name evidence="3" type="ORF">MMEN_LOCUS115</name>
</gene>
<dbReference type="AlphaFoldDB" id="A0A8S4A6X9"/>
<dbReference type="EMBL" id="CAJRST010000001">
    <property type="protein sequence ID" value="CAG5849949.1"/>
    <property type="molecule type" value="Genomic_DNA"/>
</dbReference>
<evidence type="ECO:0000256" key="1">
    <source>
        <dbReference type="SAM" id="Coils"/>
    </source>
</evidence>
<dbReference type="PANTHER" id="PTHR21683:SF2">
    <property type="entry name" value="COILED-COIL DOMAIN-CONTAINING PROTEIN 42 LIKE-2-LIKE"/>
    <property type="match status" value="1"/>
</dbReference>
<name>A0A8S4A6X9_9TELE</name>
<sequence>MFSKLGAKISSDQKKTRKTKPSLAGTDFLSSWTELQLRESEAEELKKKCAERKEYLEILERRIEDLKKENADIYKPEYSHEAFLKDKEAKVSLKRVKREMKGLREKEAKVERLKEEYAEMTARKETLLCEVQKHSVYKDFMAEVLKLTRFEDVDALTGYFESLLHFRDQLYQKENQVQEQVDQQRRVLLTLEDQHNLLFLQKNNQLAHLQTELDRVRAEALIWDRRWSHIQETAAKKTLELGLIKMATLNLYESTGGVVGPEGVDINDTERQLEQIKSFIKDQKDIMKQYQVILQRKTDEENREAKPQSEANDK</sequence>
<accession>A0A8S4A6X9</accession>
<organism evidence="3 4">
    <name type="scientific">Menidia menidia</name>
    <name type="common">Atlantic silverside</name>
    <dbReference type="NCBI Taxonomy" id="238744"/>
    <lineage>
        <taxon>Eukaryota</taxon>
        <taxon>Metazoa</taxon>
        <taxon>Chordata</taxon>
        <taxon>Craniata</taxon>
        <taxon>Vertebrata</taxon>
        <taxon>Euteleostomi</taxon>
        <taxon>Actinopterygii</taxon>
        <taxon>Neopterygii</taxon>
        <taxon>Teleostei</taxon>
        <taxon>Neoteleostei</taxon>
        <taxon>Acanthomorphata</taxon>
        <taxon>Ovalentaria</taxon>
        <taxon>Atherinomorphae</taxon>
        <taxon>Atheriniformes</taxon>
        <taxon>Atherinopsidae</taxon>
        <taxon>Menidiinae</taxon>
        <taxon>Menidia</taxon>
    </lineage>
</organism>